<feature type="domain" description="GH18" evidence="5">
    <location>
        <begin position="276"/>
        <end position="355"/>
    </location>
</feature>
<gene>
    <name evidence="6" type="ORF">TMSB3V08_LOCUS5519</name>
</gene>
<reference evidence="6" key="1">
    <citation type="submission" date="2020-11" db="EMBL/GenBank/DDBJ databases">
        <authorList>
            <person name="Tran Van P."/>
        </authorList>
    </citation>
    <scope>NUCLEOTIDE SEQUENCE</scope>
</reference>
<dbReference type="GO" id="GO:0008061">
    <property type="term" value="F:chitin binding"/>
    <property type="evidence" value="ECO:0007669"/>
    <property type="project" value="TreeGrafter"/>
</dbReference>
<dbReference type="PANTHER" id="PTHR11177">
    <property type="entry name" value="CHITINASE"/>
    <property type="match status" value="1"/>
</dbReference>
<comment type="similarity">
    <text evidence="4">Belongs to the glycosyl hydrolase 18 family.</text>
</comment>
<evidence type="ECO:0000256" key="3">
    <source>
        <dbReference type="RuleBase" id="RU000489"/>
    </source>
</evidence>
<dbReference type="PROSITE" id="PS01095">
    <property type="entry name" value="GH18_1"/>
    <property type="match status" value="1"/>
</dbReference>
<proteinExistence type="inferred from homology"/>
<evidence type="ECO:0000313" key="6">
    <source>
        <dbReference type="EMBL" id="CAD7428726.1"/>
    </source>
</evidence>
<dbReference type="AlphaFoldDB" id="A0A7R9HND3"/>
<dbReference type="InterPro" id="IPR017853">
    <property type="entry name" value="GH"/>
</dbReference>
<evidence type="ECO:0000256" key="4">
    <source>
        <dbReference type="RuleBase" id="RU004453"/>
    </source>
</evidence>
<evidence type="ECO:0000256" key="1">
    <source>
        <dbReference type="ARBA" id="ARBA00022801"/>
    </source>
</evidence>
<dbReference type="InterPro" id="IPR050314">
    <property type="entry name" value="Glycosyl_Hydrlase_18"/>
</dbReference>
<dbReference type="Pfam" id="PF00704">
    <property type="entry name" value="Glyco_hydro_18"/>
    <property type="match status" value="1"/>
</dbReference>
<dbReference type="InterPro" id="IPR001223">
    <property type="entry name" value="Glyco_hydro18_cat"/>
</dbReference>
<sequence length="406" mass="46641">MYNPVKTTKEKKIVWLTIPAPVDPSRQGSTPLTHRGTTNIGVTREAVVCSSLHELCRAQEKERGRYAAVFRNKITIVWRAFNTCRLFEHVLDDCYPLLLSLSFGSGALRTHDFIRRLIFCFIRFSDELISWNTAILGAMPVTCLDIGDWCIPDDIKQADDQFHIPGYVDMLLGSELFLHLLKGGRRTRDQNHPPNLSKQLQRFWEQEEFVSFPCTNEERYCEQHFIENTSRDETGHFVVRLPRRTDRASLGESIIGAKNRFQHLERKLCKDKILRENYVRTIALLITYDLDGVDFDWEFPAWQGNPLERTQFTQLLQELHEELIKIKSSLLVSVAVATPQPIVDQAYEVSKMAHSGSGRAWQQFCTIHIGISSNTPGARGSLRACPYWSLGLSELERIIQLRCCLS</sequence>
<dbReference type="InterPro" id="IPR001579">
    <property type="entry name" value="Glyco_hydro_18_chit_AS"/>
</dbReference>
<dbReference type="Gene3D" id="3.20.20.80">
    <property type="entry name" value="Glycosidases"/>
    <property type="match status" value="1"/>
</dbReference>
<name>A0A7R9HND3_9NEOP</name>
<dbReference type="GO" id="GO:0005975">
    <property type="term" value="P:carbohydrate metabolic process"/>
    <property type="evidence" value="ECO:0007669"/>
    <property type="project" value="InterPro"/>
</dbReference>
<dbReference type="GO" id="GO:0005576">
    <property type="term" value="C:extracellular region"/>
    <property type="evidence" value="ECO:0007669"/>
    <property type="project" value="TreeGrafter"/>
</dbReference>
<evidence type="ECO:0000256" key="2">
    <source>
        <dbReference type="ARBA" id="ARBA00023295"/>
    </source>
</evidence>
<keyword evidence="1 3" id="KW-0378">Hydrolase</keyword>
<dbReference type="GO" id="GO:0006032">
    <property type="term" value="P:chitin catabolic process"/>
    <property type="evidence" value="ECO:0007669"/>
    <property type="project" value="TreeGrafter"/>
</dbReference>
<dbReference type="SUPFAM" id="SSF51445">
    <property type="entry name" value="(Trans)glycosidases"/>
    <property type="match status" value="1"/>
</dbReference>
<accession>A0A7R9HND3</accession>
<dbReference type="EMBL" id="OB793839">
    <property type="protein sequence ID" value="CAD7428726.1"/>
    <property type="molecule type" value="Genomic_DNA"/>
</dbReference>
<dbReference type="GO" id="GO:0004568">
    <property type="term" value="F:chitinase activity"/>
    <property type="evidence" value="ECO:0007669"/>
    <property type="project" value="TreeGrafter"/>
</dbReference>
<keyword evidence="2 3" id="KW-0326">Glycosidase</keyword>
<dbReference type="PANTHER" id="PTHR11177:SF390">
    <property type="entry name" value="CHITINASE 11"/>
    <property type="match status" value="1"/>
</dbReference>
<organism evidence="6">
    <name type="scientific">Timema monikensis</name>
    <dbReference type="NCBI Taxonomy" id="170555"/>
    <lineage>
        <taxon>Eukaryota</taxon>
        <taxon>Metazoa</taxon>
        <taxon>Ecdysozoa</taxon>
        <taxon>Arthropoda</taxon>
        <taxon>Hexapoda</taxon>
        <taxon>Insecta</taxon>
        <taxon>Pterygota</taxon>
        <taxon>Neoptera</taxon>
        <taxon>Polyneoptera</taxon>
        <taxon>Phasmatodea</taxon>
        <taxon>Timematodea</taxon>
        <taxon>Timematoidea</taxon>
        <taxon>Timematidae</taxon>
        <taxon>Timema</taxon>
    </lineage>
</organism>
<evidence type="ECO:0000259" key="5">
    <source>
        <dbReference type="Pfam" id="PF00704"/>
    </source>
</evidence>
<protein>
    <recommendedName>
        <fullName evidence="5">GH18 domain-containing protein</fullName>
    </recommendedName>
</protein>